<dbReference type="GO" id="GO:0015740">
    <property type="term" value="P:C4-dicarboxylate transport"/>
    <property type="evidence" value="ECO:0007669"/>
    <property type="project" value="TreeGrafter"/>
</dbReference>
<dbReference type="Pfam" id="PF04290">
    <property type="entry name" value="DctQ"/>
    <property type="match status" value="1"/>
</dbReference>
<evidence type="ECO:0000313" key="11">
    <source>
        <dbReference type="EMBL" id="PRO66302.1"/>
    </source>
</evidence>
<dbReference type="GO" id="GO:0005886">
    <property type="term" value="C:plasma membrane"/>
    <property type="evidence" value="ECO:0007669"/>
    <property type="project" value="UniProtKB-SubCell"/>
</dbReference>
<evidence type="ECO:0000256" key="7">
    <source>
        <dbReference type="ARBA" id="ARBA00023136"/>
    </source>
</evidence>
<keyword evidence="4" id="KW-0997">Cell inner membrane</keyword>
<comment type="caution">
    <text evidence="11">The sequence shown here is derived from an EMBL/GenBank/DDBJ whole genome shotgun (WGS) entry which is preliminary data.</text>
</comment>
<dbReference type="InterPro" id="IPR007387">
    <property type="entry name" value="TRAP_DctQ"/>
</dbReference>
<name>A0A2P6MJ50_ALKUR</name>
<protein>
    <submittedName>
        <fullName evidence="11">TRAP transporter small permease</fullName>
    </submittedName>
</protein>
<proteinExistence type="inferred from homology"/>
<evidence type="ECO:0000256" key="8">
    <source>
        <dbReference type="ARBA" id="ARBA00038436"/>
    </source>
</evidence>
<evidence type="ECO:0000256" key="5">
    <source>
        <dbReference type="ARBA" id="ARBA00022692"/>
    </source>
</evidence>
<evidence type="ECO:0000256" key="9">
    <source>
        <dbReference type="SAM" id="Phobius"/>
    </source>
</evidence>
<gene>
    <name evidence="11" type="ORF">C6I21_05730</name>
</gene>
<keyword evidence="2" id="KW-0813">Transport</keyword>
<keyword evidence="12" id="KW-1185">Reference proteome</keyword>
<evidence type="ECO:0000256" key="1">
    <source>
        <dbReference type="ARBA" id="ARBA00004429"/>
    </source>
</evidence>
<evidence type="ECO:0000259" key="10">
    <source>
        <dbReference type="Pfam" id="PF04290"/>
    </source>
</evidence>
<evidence type="ECO:0000256" key="6">
    <source>
        <dbReference type="ARBA" id="ARBA00022989"/>
    </source>
</evidence>
<dbReference type="PANTHER" id="PTHR35011">
    <property type="entry name" value="2,3-DIKETO-L-GULONATE TRAP TRANSPORTER SMALL PERMEASE PROTEIN YIAM"/>
    <property type="match status" value="1"/>
</dbReference>
<dbReference type="EMBL" id="PVNS01000004">
    <property type="protein sequence ID" value="PRO66302.1"/>
    <property type="molecule type" value="Genomic_DNA"/>
</dbReference>
<accession>A0A2P6MJ50</accession>
<feature type="transmembrane region" description="Helical" evidence="9">
    <location>
        <begin position="15"/>
        <end position="35"/>
    </location>
</feature>
<keyword evidence="5 9" id="KW-0812">Transmembrane</keyword>
<feature type="transmembrane region" description="Helical" evidence="9">
    <location>
        <begin position="85"/>
        <end position="105"/>
    </location>
</feature>
<dbReference type="OrthoDB" id="9815614at2"/>
<feature type="transmembrane region" description="Helical" evidence="9">
    <location>
        <begin position="125"/>
        <end position="146"/>
    </location>
</feature>
<dbReference type="RefSeq" id="WP_105958492.1">
    <property type="nucleotide sequence ID" value="NZ_PVNS01000004.1"/>
</dbReference>
<organism evidence="11 12">
    <name type="scientific">Alkalicoccus urumqiensis</name>
    <name type="common">Bacillus urumqiensis</name>
    <dbReference type="NCBI Taxonomy" id="1548213"/>
    <lineage>
        <taxon>Bacteria</taxon>
        <taxon>Bacillati</taxon>
        <taxon>Bacillota</taxon>
        <taxon>Bacilli</taxon>
        <taxon>Bacillales</taxon>
        <taxon>Bacillaceae</taxon>
        <taxon>Alkalicoccus</taxon>
    </lineage>
</organism>
<evidence type="ECO:0000313" key="12">
    <source>
        <dbReference type="Proteomes" id="UP000243650"/>
    </source>
</evidence>
<feature type="domain" description="Tripartite ATP-independent periplasmic transporters DctQ component" evidence="10">
    <location>
        <begin position="23"/>
        <end position="153"/>
    </location>
</feature>
<reference evidence="11 12" key="1">
    <citation type="submission" date="2018-03" db="EMBL/GenBank/DDBJ databases">
        <title>Bacillus urumqiensis sp. nov., a moderately haloalkaliphilic bacterium isolated from a salt lake.</title>
        <authorList>
            <person name="Zhao B."/>
            <person name="Liao Z."/>
        </authorList>
    </citation>
    <scope>NUCLEOTIDE SEQUENCE [LARGE SCALE GENOMIC DNA]</scope>
    <source>
        <strain evidence="11 12">BZ-SZ-XJ18</strain>
    </source>
</reference>
<keyword evidence="6 9" id="KW-1133">Transmembrane helix</keyword>
<sequence>MKLLHWLDEHFEETLLIIFSMIMVTVITLQVFMRHVMGASLSWSEELARYLFIWLVYVGISYGVKKQRHIKVDVLLVLLKERGKIILTLIANVFFLAFAVFVIIYGTRITGQLMGFGQTSPALSLPMWIVYAATPVGMALTSIRIIQQMIKQVAALRGGGDFTVKSEQDAILEKEGDQPNVPDPERGRS</sequence>
<comment type="similarity">
    <text evidence="8">Belongs to the TRAP transporter small permease family.</text>
</comment>
<dbReference type="InterPro" id="IPR055348">
    <property type="entry name" value="DctQ"/>
</dbReference>
<dbReference type="PANTHER" id="PTHR35011:SF2">
    <property type="entry name" value="2,3-DIKETO-L-GULONATE TRAP TRANSPORTER SMALL PERMEASE PROTEIN YIAM"/>
    <property type="match status" value="1"/>
</dbReference>
<keyword evidence="3" id="KW-1003">Cell membrane</keyword>
<dbReference type="Proteomes" id="UP000243650">
    <property type="component" value="Unassembled WGS sequence"/>
</dbReference>
<keyword evidence="7 9" id="KW-0472">Membrane</keyword>
<evidence type="ECO:0000256" key="4">
    <source>
        <dbReference type="ARBA" id="ARBA00022519"/>
    </source>
</evidence>
<dbReference type="AlphaFoldDB" id="A0A2P6MJ50"/>
<comment type="subcellular location">
    <subcellularLocation>
        <location evidence="1">Cell inner membrane</location>
        <topology evidence="1">Multi-pass membrane protein</topology>
    </subcellularLocation>
</comment>
<evidence type="ECO:0000256" key="3">
    <source>
        <dbReference type="ARBA" id="ARBA00022475"/>
    </source>
</evidence>
<feature type="transmembrane region" description="Helical" evidence="9">
    <location>
        <begin position="47"/>
        <end position="64"/>
    </location>
</feature>
<evidence type="ECO:0000256" key="2">
    <source>
        <dbReference type="ARBA" id="ARBA00022448"/>
    </source>
</evidence>
<dbReference type="GO" id="GO:0022857">
    <property type="term" value="F:transmembrane transporter activity"/>
    <property type="evidence" value="ECO:0007669"/>
    <property type="project" value="TreeGrafter"/>
</dbReference>